<keyword evidence="2" id="KW-1185">Reference proteome</keyword>
<evidence type="ECO:0000313" key="1">
    <source>
        <dbReference type="EMBL" id="WVZ15312.1"/>
    </source>
</evidence>
<accession>A0AAQ3NUN2</accession>
<evidence type="ECO:0000313" key="2">
    <source>
        <dbReference type="Proteomes" id="UP001374535"/>
    </source>
</evidence>
<proteinExistence type="predicted"/>
<name>A0AAQ3NUN2_VIGMU</name>
<sequence>MKKLTPMAATRILNTGRVGVTSNSFQTPCPCQVPELLGELEEEHPLSLFLMEAEAASCISASLNSASPLFSDVLIKTCFASSYLPFTTSQRGDSGIANTPSATAKAGKTATPSMILQFMSLGRLENT</sequence>
<reference evidence="1 2" key="1">
    <citation type="journal article" date="2023" name="Life. Sci Alliance">
        <title>Evolutionary insights into 3D genome organization and epigenetic landscape of Vigna mungo.</title>
        <authorList>
            <person name="Junaid A."/>
            <person name="Singh B."/>
            <person name="Bhatia S."/>
        </authorList>
    </citation>
    <scope>NUCLEOTIDE SEQUENCE [LARGE SCALE GENOMIC DNA]</scope>
    <source>
        <strain evidence="1">Urdbean</strain>
    </source>
</reference>
<protein>
    <submittedName>
        <fullName evidence="1">Uncharacterized protein</fullName>
    </submittedName>
</protein>
<dbReference type="Proteomes" id="UP001374535">
    <property type="component" value="Chromosome 4"/>
</dbReference>
<dbReference type="AlphaFoldDB" id="A0AAQ3NUN2"/>
<gene>
    <name evidence="1" type="ORF">V8G54_012878</name>
</gene>
<dbReference type="EMBL" id="CP144697">
    <property type="protein sequence ID" value="WVZ15312.1"/>
    <property type="molecule type" value="Genomic_DNA"/>
</dbReference>
<organism evidence="1 2">
    <name type="scientific">Vigna mungo</name>
    <name type="common">Black gram</name>
    <name type="synonym">Phaseolus mungo</name>
    <dbReference type="NCBI Taxonomy" id="3915"/>
    <lineage>
        <taxon>Eukaryota</taxon>
        <taxon>Viridiplantae</taxon>
        <taxon>Streptophyta</taxon>
        <taxon>Embryophyta</taxon>
        <taxon>Tracheophyta</taxon>
        <taxon>Spermatophyta</taxon>
        <taxon>Magnoliopsida</taxon>
        <taxon>eudicotyledons</taxon>
        <taxon>Gunneridae</taxon>
        <taxon>Pentapetalae</taxon>
        <taxon>rosids</taxon>
        <taxon>fabids</taxon>
        <taxon>Fabales</taxon>
        <taxon>Fabaceae</taxon>
        <taxon>Papilionoideae</taxon>
        <taxon>50 kb inversion clade</taxon>
        <taxon>NPAAA clade</taxon>
        <taxon>indigoferoid/millettioid clade</taxon>
        <taxon>Phaseoleae</taxon>
        <taxon>Vigna</taxon>
    </lineage>
</organism>